<protein>
    <submittedName>
        <fullName evidence="1">Uncharacterized protein</fullName>
    </submittedName>
</protein>
<sequence>MNNNLLQDALNVVNELIHMQLHIELDVKDRALYELAELIGSYRMARSRKITILSCCMLISVGIRKHRKLQLGDNERLARSILDGDYLIGMIYRLAVSRKEQKLLVKLSPIYKRAQLKAIDGSDVKGVAAELKREVKDYLDQYSA</sequence>
<gene>
    <name evidence="1" type="ORF">J40TS1_38470</name>
</gene>
<evidence type="ECO:0000313" key="2">
    <source>
        <dbReference type="Proteomes" id="UP000683139"/>
    </source>
</evidence>
<dbReference type="Proteomes" id="UP000683139">
    <property type="component" value="Unassembled WGS sequence"/>
</dbReference>
<reference evidence="1" key="1">
    <citation type="submission" date="2021-03" db="EMBL/GenBank/DDBJ databases">
        <title>Antimicrobial resistance genes in bacteria isolated from Japanese honey, and their potential for conferring macrolide and lincosamide resistance in the American foulbrood pathogen Paenibacillus larvae.</title>
        <authorList>
            <person name="Okamoto M."/>
            <person name="Kumagai M."/>
            <person name="Kanamori H."/>
            <person name="Takamatsu D."/>
        </authorList>
    </citation>
    <scope>NUCLEOTIDE SEQUENCE</scope>
    <source>
        <strain evidence="1">J40TS1</strain>
    </source>
</reference>
<evidence type="ECO:0000313" key="1">
    <source>
        <dbReference type="EMBL" id="GIP18205.1"/>
    </source>
</evidence>
<comment type="caution">
    <text evidence="1">The sequence shown here is derived from an EMBL/GenBank/DDBJ whole genome shotgun (WGS) entry which is preliminary data.</text>
</comment>
<name>A0A919YRQ2_9BACL</name>
<proteinExistence type="predicted"/>
<organism evidence="1 2">
    <name type="scientific">Paenibacillus montaniterrae</name>
    <dbReference type="NCBI Taxonomy" id="429341"/>
    <lineage>
        <taxon>Bacteria</taxon>
        <taxon>Bacillati</taxon>
        <taxon>Bacillota</taxon>
        <taxon>Bacilli</taxon>
        <taxon>Bacillales</taxon>
        <taxon>Paenibacillaceae</taxon>
        <taxon>Paenibacillus</taxon>
    </lineage>
</organism>
<dbReference type="EMBL" id="BOSE01000008">
    <property type="protein sequence ID" value="GIP18205.1"/>
    <property type="molecule type" value="Genomic_DNA"/>
</dbReference>
<keyword evidence="2" id="KW-1185">Reference proteome</keyword>
<dbReference type="RefSeq" id="WP_213518377.1">
    <property type="nucleotide sequence ID" value="NZ_BOSE01000008.1"/>
</dbReference>
<accession>A0A919YRQ2</accession>
<dbReference type="AlphaFoldDB" id="A0A919YRQ2"/>